<dbReference type="EMBL" id="CM042052">
    <property type="protein sequence ID" value="KAI3718638.1"/>
    <property type="molecule type" value="Genomic_DNA"/>
</dbReference>
<reference evidence="2" key="1">
    <citation type="journal article" date="2022" name="Mol. Ecol. Resour.">
        <title>The genomes of chicory, endive, great burdock and yacon provide insights into Asteraceae palaeo-polyploidization history and plant inulin production.</title>
        <authorList>
            <person name="Fan W."/>
            <person name="Wang S."/>
            <person name="Wang H."/>
            <person name="Wang A."/>
            <person name="Jiang F."/>
            <person name="Liu H."/>
            <person name="Zhao H."/>
            <person name="Xu D."/>
            <person name="Zhang Y."/>
        </authorList>
    </citation>
    <scope>NUCLEOTIDE SEQUENCE [LARGE SCALE GENOMIC DNA]</scope>
    <source>
        <strain evidence="2">cv. Niubang</strain>
    </source>
</reference>
<organism evidence="1 2">
    <name type="scientific">Arctium lappa</name>
    <name type="common">Greater burdock</name>
    <name type="synonym">Lappa major</name>
    <dbReference type="NCBI Taxonomy" id="4217"/>
    <lineage>
        <taxon>Eukaryota</taxon>
        <taxon>Viridiplantae</taxon>
        <taxon>Streptophyta</taxon>
        <taxon>Embryophyta</taxon>
        <taxon>Tracheophyta</taxon>
        <taxon>Spermatophyta</taxon>
        <taxon>Magnoliopsida</taxon>
        <taxon>eudicotyledons</taxon>
        <taxon>Gunneridae</taxon>
        <taxon>Pentapetalae</taxon>
        <taxon>asterids</taxon>
        <taxon>campanulids</taxon>
        <taxon>Asterales</taxon>
        <taxon>Asteraceae</taxon>
        <taxon>Carduoideae</taxon>
        <taxon>Cardueae</taxon>
        <taxon>Arctiinae</taxon>
        <taxon>Arctium</taxon>
    </lineage>
</organism>
<comment type="caution">
    <text evidence="1">The sequence shown here is derived from an EMBL/GenBank/DDBJ whole genome shotgun (WGS) entry which is preliminary data.</text>
</comment>
<keyword evidence="2" id="KW-1185">Reference proteome</keyword>
<name>A0ACB9BAL9_ARCLA</name>
<protein>
    <submittedName>
        <fullName evidence="1">Uncharacterized protein</fullName>
    </submittedName>
</protein>
<accession>A0ACB9BAL9</accession>
<dbReference type="Proteomes" id="UP001055879">
    <property type="component" value="Linkage Group LG06"/>
</dbReference>
<evidence type="ECO:0000313" key="2">
    <source>
        <dbReference type="Proteomes" id="UP001055879"/>
    </source>
</evidence>
<evidence type="ECO:0000313" key="1">
    <source>
        <dbReference type="EMBL" id="KAI3718638.1"/>
    </source>
</evidence>
<sequence length="231" mass="26295">MLNYLFPYGNNCTSLMDQLHTLNIHVFPYVHQFDEEEEDEEEEEEEDEEEEEEDDDEELDLPDQENNNVAVDDDDDDDDEDDDEEDQSLCEEASIDIGFTNLEGDEDTNPREDDSNKEDLIVPSSDSDEQSKVPSAESNRQSKEVDESVFKEDLLRTVRGNAPLTKSLVAKFRNTQKETSTLERESDMNIEVSLRDDENLSLIPSSQLIASKSNLGPRVLKATHVEEAGNV</sequence>
<proteinExistence type="predicted"/>
<gene>
    <name evidence="1" type="ORF">L6452_19517</name>
</gene>
<reference evidence="1 2" key="2">
    <citation type="journal article" date="2022" name="Mol. Ecol. Resour.">
        <title>The genomes of chicory, endive, great burdock and yacon provide insights into Asteraceae paleo-polyploidization history and plant inulin production.</title>
        <authorList>
            <person name="Fan W."/>
            <person name="Wang S."/>
            <person name="Wang H."/>
            <person name="Wang A."/>
            <person name="Jiang F."/>
            <person name="Liu H."/>
            <person name="Zhao H."/>
            <person name="Xu D."/>
            <person name="Zhang Y."/>
        </authorList>
    </citation>
    <scope>NUCLEOTIDE SEQUENCE [LARGE SCALE GENOMIC DNA]</scope>
    <source>
        <strain evidence="2">cv. Niubang</strain>
    </source>
</reference>